<dbReference type="OrthoDB" id="998583at2759"/>
<protein>
    <submittedName>
        <fullName evidence="3">Uncharacterized protein</fullName>
    </submittedName>
</protein>
<feature type="signal peptide" evidence="2">
    <location>
        <begin position="1"/>
        <end position="24"/>
    </location>
</feature>
<feature type="compositionally biased region" description="Basic and acidic residues" evidence="1">
    <location>
        <begin position="41"/>
        <end position="53"/>
    </location>
</feature>
<dbReference type="Proteomes" id="UP001165190">
    <property type="component" value="Unassembled WGS sequence"/>
</dbReference>
<feature type="region of interest" description="Disordered" evidence="1">
    <location>
        <begin position="29"/>
        <end position="53"/>
    </location>
</feature>
<accession>A0A9W7M045</accession>
<organism evidence="3 4">
    <name type="scientific">Hibiscus trionum</name>
    <name type="common">Flower of an hour</name>
    <dbReference type="NCBI Taxonomy" id="183268"/>
    <lineage>
        <taxon>Eukaryota</taxon>
        <taxon>Viridiplantae</taxon>
        <taxon>Streptophyta</taxon>
        <taxon>Embryophyta</taxon>
        <taxon>Tracheophyta</taxon>
        <taxon>Spermatophyta</taxon>
        <taxon>Magnoliopsida</taxon>
        <taxon>eudicotyledons</taxon>
        <taxon>Gunneridae</taxon>
        <taxon>Pentapetalae</taxon>
        <taxon>rosids</taxon>
        <taxon>malvids</taxon>
        <taxon>Malvales</taxon>
        <taxon>Malvaceae</taxon>
        <taxon>Malvoideae</taxon>
        <taxon>Hibiscus</taxon>
    </lineage>
</organism>
<name>A0A9W7M045_HIBTR</name>
<comment type="caution">
    <text evidence="3">The sequence shown here is derived from an EMBL/GenBank/DDBJ whole genome shotgun (WGS) entry which is preliminary data.</text>
</comment>
<dbReference type="AlphaFoldDB" id="A0A9W7M045"/>
<evidence type="ECO:0000256" key="2">
    <source>
        <dbReference type="SAM" id="SignalP"/>
    </source>
</evidence>
<evidence type="ECO:0000256" key="1">
    <source>
        <dbReference type="SAM" id="MobiDB-lite"/>
    </source>
</evidence>
<feature type="chain" id="PRO_5040780927" evidence="2">
    <location>
        <begin position="25"/>
        <end position="79"/>
    </location>
</feature>
<sequence length="79" mass="8395">MKRILFVLGVLALLVSIQLYAVHGRALRSTKTEENVAVPGREGEGEGGADDKAVPVGVHSFKRMAFRLASGPSRKGPGH</sequence>
<reference evidence="3" key="1">
    <citation type="submission" date="2023-05" db="EMBL/GenBank/DDBJ databases">
        <title>Genome and transcriptome analyses reveal genes involved in the formation of fine ridges on petal epidermal cells in Hibiscus trionum.</title>
        <authorList>
            <person name="Koshimizu S."/>
            <person name="Masuda S."/>
            <person name="Ishii T."/>
            <person name="Shirasu K."/>
            <person name="Hoshino A."/>
            <person name="Arita M."/>
        </authorList>
    </citation>
    <scope>NUCLEOTIDE SEQUENCE</scope>
    <source>
        <strain evidence="3">Hamamatsu line</strain>
    </source>
</reference>
<keyword evidence="2" id="KW-0732">Signal</keyword>
<dbReference type="EMBL" id="BSYR01000019">
    <property type="protein sequence ID" value="GMI82671.1"/>
    <property type="molecule type" value="Genomic_DNA"/>
</dbReference>
<evidence type="ECO:0000313" key="4">
    <source>
        <dbReference type="Proteomes" id="UP001165190"/>
    </source>
</evidence>
<proteinExistence type="predicted"/>
<keyword evidence="4" id="KW-1185">Reference proteome</keyword>
<evidence type="ECO:0000313" key="3">
    <source>
        <dbReference type="EMBL" id="GMI82671.1"/>
    </source>
</evidence>
<gene>
    <name evidence="3" type="ORF">HRI_001936400</name>
</gene>